<accession>A0ABN6IM93</accession>
<evidence type="ECO:0000313" key="2">
    <source>
        <dbReference type="EMBL" id="BCZ24992.1"/>
    </source>
</evidence>
<gene>
    <name evidence="2" type="ORF">MTY59_48470</name>
</gene>
<reference evidence="2 3" key="2">
    <citation type="submission" date="2021-07" db="EMBL/GenBank/DDBJ databases">
        <authorList>
            <person name="Matsumoto Y."/>
            <person name="Motooka D."/>
            <person name="Nakamura S."/>
        </authorList>
    </citation>
    <scope>NUCLEOTIDE SEQUENCE [LARGE SCALE GENOMIC DNA]</scope>
    <source>
        <strain evidence="2 3">TY59</strain>
    </source>
</reference>
<sequence length="147" mass="17025">MRPCDRQTSGYELKPQSLPPNFALFGDRFYEVFLIQVCDPDNQKTVSIPSVKFTHLRYSPEKLVFLQEQIACIVEELALFQHRPGKWTMSFSAVALDKEIKVLLYYPHAVIRMMAQFSENVVRSSFHRHTSPNGKLDTRALPAPRLR</sequence>
<name>A0ABN6IM93_9MYCO</name>
<organism evidence="2 3">
    <name type="scientific">Mycobacterium senriense</name>
    <dbReference type="NCBI Taxonomy" id="2775496"/>
    <lineage>
        <taxon>Bacteria</taxon>
        <taxon>Bacillati</taxon>
        <taxon>Actinomycetota</taxon>
        <taxon>Actinomycetes</taxon>
        <taxon>Mycobacteriales</taxon>
        <taxon>Mycobacteriaceae</taxon>
        <taxon>Mycobacterium</taxon>
        <taxon>Mycobacterium avium complex (MAC)</taxon>
    </lineage>
</organism>
<evidence type="ECO:0000313" key="3">
    <source>
        <dbReference type="Proteomes" id="UP000826012"/>
    </source>
</evidence>
<dbReference type="Proteomes" id="UP000826012">
    <property type="component" value="Chromosome"/>
</dbReference>
<proteinExistence type="predicted"/>
<reference evidence="2 3" key="1">
    <citation type="submission" date="2021-07" db="EMBL/GenBank/DDBJ databases">
        <title>Complete genome sequence of nontuberculous Mycobacterium sp. TY59.</title>
        <authorList>
            <person name="Fukushima K."/>
        </authorList>
    </citation>
    <scope>NUCLEOTIDE SEQUENCE [LARGE SCALE GENOMIC DNA]</scope>
    <source>
        <strain evidence="2 3">TY59</strain>
    </source>
</reference>
<evidence type="ECO:0000256" key="1">
    <source>
        <dbReference type="SAM" id="MobiDB-lite"/>
    </source>
</evidence>
<dbReference type="EMBL" id="AP024828">
    <property type="protein sequence ID" value="BCZ24992.1"/>
    <property type="molecule type" value="Genomic_DNA"/>
</dbReference>
<keyword evidence="3" id="KW-1185">Reference proteome</keyword>
<feature type="region of interest" description="Disordered" evidence="1">
    <location>
        <begin position="127"/>
        <end position="147"/>
    </location>
</feature>
<protein>
    <submittedName>
        <fullName evidence="2">Uncharacterized protein</fullName>
    </submittedName>
</protein>